<keyword evidence="5" id="KW-1185">Reference proteome</keyword>
<feature type="region of interest" description="Disordered" evidence="1">
    <location>
        <begin position="713"/>
        <end position="792"/>
    </location>
</feature>
<dbReference type="PANTHER" id="PTHR46560">
    <property type="entry name" value="CYPHER, ISOFORM B"/>
    <property type="match status" value="1"/>
</dbReference>
<keyword evidence="2" id="KW-0812">Transmembrane</keyword>
<keyword evidence="2" id="KW-1133">Transmembrane helix</keyword>
<dbReference type="AlphaFoldDB" id="A0AAW0X708"/>
<evidence type="ECO:0000313" key="4">
    <source>
        <dbReference type="EMBL" id="KAK8738890.1"/>
    </source>
</evidence>
<evidence type="ECO:0000256" key="2">
    <source>
        <dbReference type="SAM" id="Phobius"/>
    </source>
</evidence>
<feature type="compositionally biased region" description="Basic and acidic residues" evidence="1">
    <location>
        <begin position="968"/>
        <end position="985"/>
    </location>
</feature>
<proteinExistence type="predicted"/>
<feature type="region of interest" description="Disordered" evidence="1">
    <location>
        <begin position="245"/>
        <end position="284"/>
    </location>
</feature>
<name>A0AAW0X708_CHEQU</name>
<keyword evidence="2" id="KW-0472">Membrane</keyword>
<organism evidence="4 5">
    <name type="scientific">Cherax quadricarinatus</name>
    <name type="common">Australian red claw crayfish</name>
    <dbReference type="NCBI Taxonomy" id="27406"/>
    <lineage>
        <taxon>Eukaryota</taxon>
        <taxon>Metazoa</taxon>
        <taxon>Ecdysozoa</taxon>
        <taxon>Arthropoda</taxon>
        <taxon>Crustacea</taxon>
        <taxon>Multicrustacea</taxon>
        <taxon>Malacostraca</taxon>
        <taxon>Eumalacostraca</taxon>
        <taxon>Eucarida</taxon>
        <taxon>Decapoda</taxon>
        <taxon>Pleocyemata</taxon>
        <taxon>Astacidea</taxon>
        <taxon>Parastacoidea</taxon>
        <taxon>Parastacidae</taxon>
        <taxon>Cherax</taxon>
    </lineage>
</organism>
<evidence type="ECO:0000313" key="5">
    <source>
        <dbReference type="Proteomes" id="UP001445076"/>
    </source>
</evidence>
<keyword evidence="3" id="KW-0732">Signal</keyword>
<feature type="compositionally biased region" description="Basic and acidic residues" evidence="1">
    <location>
        <begin position="889"/>
        <end position="899"/>
    </location>
</feature>
<feature type="chain" id="PRO_5043598021" description="Papillote" evidence="3">
    <location>
        <begin position="22"/>
        <end position="1000"/>
    </location>
</feature>
<protein>
    <recommendedName>
        <fullName evidence="6">Papillote</fullName>
    </recommendedName>
</protein>
<evidence type="ECO:0008006" key="6">
    <source>
        <dbReference type="Google" id="ProtNLM"/>
    </source>
</evidence>
<dbReference type="EMBL" id="JARKIK010000038">
    <property type="protein sequence ID" value="KAK8738890.1"/>
    <property type="molecule type" value="Genomic_DNA"/>
</dbReference>
<feature type="compositionally biased region" description="Low complexity" evidence="1">
    <location>
        <begin position="258"/>
        <end position="274"/>
    </location>
</feature>
<feature type="signal peptide" evidence="3">
    <location>
        <begin position="1"/>
        <end position="21"/>
    </location>
</feature>
<accession>A0AAW0X708</accession>
<gene>
    <name evidence="4" type="ORF">OTU49_003719</name>
</gene>
<reference evidence="4 5" key="1">
    <citation type="journal article" date="2024" name="BMC Genomics">
        <title>Genome assembly of redclaw crayfish (Cherax quadricarinatus) provides insights into its immune adaptation and hypoxia tolerance.</title>
        <authorList>
            <person name="Liu Z."/>
            <person name="Zheng J."/>
            <person name="Li H."/>
            <person name="Fang K."/>
            <person name="Wang S."/>
            <person name="He J."/>
            <person name="Zhou D."/>
            <person name="Weng S."/>
            <person name="Chi M."/>
            <person name="Gu Z."/>
            <person name="He J."/>
            <person name="Li F."/>
            <person name="Wang M."/>
        </authorList>
    </citation>
    <scope>NUCLEOTIDE SEQUENCE [LARGE SCALE GENOMIC DNA]</scope>
    <source>
        <strain evidence="4">ZL_2023a</strain>
    </source>
</reference>
<evidence type="ECO:0000256" key="3">
    <source>
        <dbReference type="SAM" id="SignalP"/>
    </source>
</evidence>
<comment type="caution">
    <text evidence="4">The sequence shown here is derived from an EMBL/GenBank/DDBJ whole genome shotgun (WGS) entry which is preliminary data.</text>
</comment>
<dbReference type="PANTHER" id="PTHR46560:SF11">
    <property type="entry name" value="GH09980P"/>
    <property type="match status" value="1"/>
</dbReference>
<feature type="region of interest" description="Disordered" evidence="1">
    <location>
        <begin position="963"/>
        <end position="1000"/>
    </location>
</feature>
<feature type="compositionally biased region" description="Acidic residues" evidence="1">
    <location>
        <begin position="839"/>
        <end position="848"/>
    </location>
</feature>
<evidence type="ECO:0000256" key="1">
    <source>
        <dbReference type="SAM" id="MobiDB-lite"/>
    </source>
</evidence>
<feature type="compositionally biased region" description="Polar residues" evidence="1">
    <location>
        <begin position="245"/>
        <end position="257"/>
    </location>
</feature>
<feature type="transmembrane region" description="Helical" evidence="2">
    <location>
        <begin position="180"/>
        <end position="204"/>
    </location>
</feature>
<feature type="compositionally biased region" description="Basic and acidic residues" evidence="1">
    <location>
        <begin position="869"/>
        <end position="881"/>
    </location>
</feature>
<dbReference type="Proteomes" id="UP001445076">
    <property type="component" value="Unassembled WGS sequence"/>
</dbReference>
<feature type="region of interest" description="Disordered" evidence="1">
    <location>
        <begin position="804"/>
        <end position="925"/>
    </location>
</feature>
<sequence>MMSRHKIWAVVWAAVWAWAAAQYIGEEKLSNIQQTAVIGGASRDLDQIGPKIYTDKTNTTLNCASGYMLVDVEFKEPFYGIIYPNGSRNSACRIQGQGKTKYHLELPLKGCGTNRVERRVFVNNIIVRFHPGLELEGDEIKTIICRYPSPKVIPPPGPPVPIIAPPAPIGVPAPVSEVEILLIICAIVFLALLLVGMACSYTCLKKRNIKLVRRRPMSLAPSDITKMSGSSLMFDGVKIPRAHATSTSDSDTALVSQSDTIPSDYPSDPPSSGSEVEELDMRSVERRSSMISAHMQMQEERLHSFQNHAFIMDEDKLSSVYSDAMMQSDAELVTAAQVSRPPQPTFMVRVKRAPTPPKTPEPDYPLQLAQSQSLTTILENDESFRAESLPGSEHALLVSEPGDLIPPPVIVPPPSYAQIHRNTLERFVGVPPPPSEFSSVARSVSEHDLQLDVRENIRRDLRHIENIENITTETTDIQETVERHGRRYMIRPPPPSEPDSEYPSEARSVTDVVEELSVVPRKPEITSHVVDDRHVSTITETRTTEDIERHRRFIKQYHVKPKALPPPKWNVAIRHYPGPKYADEVESSGPEWEGYSEPGSDVFRQHMFHADEDDLTQLEVEALEHPHPPNWNVLLRVLEPPPTEKAIQYVLTKEDREKWRQIISTESTLRTMLTYATVKEDYERIRHDQRYEKLFEPRKWDVIIRILSPPYTHDRVDSSSEAPSEADTESLPSRDGRRYRKHESVPSGRRPSLPPLYEYDSEGNPVILRRPGPPSARSRRSSKSSIHSGIDVRSMTETEVNFTRADTWSEASGPSMASGARSIADRSQPEITYNVPVLPDDEYPDTDFDDRMSARTGRSLARSASEFTEDWRHHEPLDRYSHVSGSSIDSKRRQLERSTTEYFEEPPHLSDVMTSPDHSPDASPRPIARFQRQYHSYDFDNDQFDPHYLEDEDVVDGEFVVRTTRRTHQQEHRSDRSTHSGREEMYSVAETEVSGWARKH</sequence>